<dbReference type="SUPFAM" id="SSF54060">
    <property type="entry name" value="His-Me finger endonucleases"/>
    <property type="match status" value="1"/>
</dbReference>
<dbReference type="STRING" id="457427.SSOG_09138"/>
<feature type="domain" description="HNH nuclease" evidence="2">
    <location>
        <begin position="72"/>
        <end position="115"/>
    </location>
</feature>
<feature type="compositionally biased region" description="Polar residues" evidence="1">
    <location>
        <begin position="1"/>
        <end position="11"/>
    </location>
</feature>
<dbReference type="OrthoDB" id="3732358at2"/>
<dbReference type="HOGENOM" id="CLU_1199237_0_0_11"/>
<dbReference type="InterPro" id="IPR044925">
    <property type="entry name" value="His-Me_finger_sf"/>
</dbReference>
<dbReference type="InterPro" id="IPR003615">
    <property type="entry name" value="HNH_nuc"/>
</dbReference>
<accession>D9WWZ6</accession>
<dbReference type="Proteomes" id="UP000003963">
    <property type="component" value="Unassembled WGS sequence"/>
</dbReference>
<reference evidence="3 4" key="1">
    <citation type="submission" date="2009-02" db="EMBL/GenBank/DDBJ databases">
        <title>Annotation of Streptomyces hygroscopicus strain ATCC 53653.</title>
        <authorList>
            <consortium name="The Broad Institute Genome Sequencing Platform"/>
            <consortium name="Broad Institute Microbial Sequencing Center"/>
            <person name="Fischbach M."/>
            <person name="Godfrey P."/>
            <person name="Ward D."/>
            <person name="Young S."/>
            <person name="Zeng Q."/>
            <person name="Koehrsen M."/>
            <person name="Alvarado L."/>
            <person name="Berlin A.M."/>
            <person name="Bochicchio J."/>
            <person name="Borenstein D."/>
            <person name="Chapman S.B."/>
            <person name="Chen Z."/>
            <person name="Engels R."/>
            <person name="Freedman E."/>
            <person name="Gellesch M."/>
            <person name="Goldberg J."/>
            <person name="Griggs A."/>
            <person name="Gujja S."/>
            <person name="Heilman E.R."/>
            <person name="Heiman D.I."/>
            <person name="Hepburn T.A."/>
            <person name="Howarth C."/>
            <person name="Jen D."/>
            <person name="Larson L."/>
            <person name="Lewis B."/>
            <person name="Mehta T."/>
            <person name="Park D."/>
            <person name="Pearson M."/>
            <person name="Richards J."/>
            <person name="Roberts A."/>
            <person name="Saif S."/>
            <person name="Shea T.D."/>
            <person name="Shenoy N."/>
            <person name="Sisk P."/>
            <person name="Stolte C."/>
            <person name="Sykes S.N."/>
            <person name="Thomson T."/>
            <person name="Walk T."/>
            <person name="White J."/>
            <person name="Yandava C."/>
            <person name="Straight P."/>
            <person name="Clardy J."/>
            <person name="Hung D."/>
            <person name="Kolter R."/>
            <person name="Mekalanos J."/>
            <person name="Walker S."/>
            <person name="Walsh C.T."/>
            <person name="Wieland-Brown L.C."/>
            <person name="Haas B."/>
            <person name="Nusbaum C."/>
            <person name="Birren B."/>
        </authorList>
    </citation>
    <scope>NUCLEOTIDE SEQUENCE [LARGE SCALE GENOMIC DNA]</scope>
    <source>
        <strain evidence="3 4">ATCC 53653</strain>
    </source>
</reference>
<feature type="region of interest" description="Disordered" evidence="1">
    <location>
        <begin position="1"/>
        <end position="28"/>
    </location>
</feature>
<name>D9WWZ6_9ACTN</name>
<proteinExistence type="predicted"/>
<dbReference type="GO" id="GO:0004519">
    <property type="term" value="F:endonuclease activity"/>
    <property type="evidence" value="ECO:0007669"/>
    <property type="project" value="InterPro"/>
</dbReference>
<gene>
    <name evidence="3" type="ORF">SSOG_09138</name>
</gene>
<dbReference type="EMBL" id="GG657755">
    <property type="protein sequence ID" value="EFL29424.1"/>
    <property type="molecule type" value="Genomic_DNA"/>
</dbReference>
<sequence length="231" mass="25656">MCRNHYQQWRLSTPKDQRPPARPGASRLSIDERFWQRVQKGGSDECWPWLGAHGGYGHGMFWFSAERKRESAHAIALELATGIRRPAGMYCCHRCDNPPCCNPAHLYYGTPRQNGADMVGRARNPRGVGKHNALLSEAQVVEIRTRYFAGETAAALAAEFGIRPGHLSNITRGRMWKYAGGPVGIKRVPKLSQAQRAEMRARRAAGASAKELAAVYGISPSYARNLTRRAA</sequence>
<evidence type="ECO:0000313" key="3">
    <source>
        <dbReference type="EMBL" id="EFL29424.1"/>
    </source>
</evidence>
<dbReference type="Gene3D" id="3.90.75.10">
    <property type="entry name" value="Homing Intron 3 (I-ppo) Encoded Endonuclease, Chain A"/>
    <property type="match status" value="1"/>
</dbReference>
<dbReference type="Pfam" id="PF13392">
    <property type="entry name" value="HNH_3"/>
    <property type="match status" value="1"/>
</dbReference>
<dbReference type="AlphaFoldDB" id="D9WWZ6"/>
<dbReference type="InterPro" id="IPR044930">
    <property type="entry name" value="Homing_endonuclease_His-Me"/>
</dbReference>
<evidence type="ECO:0000313" key="4">
    <source>
        <dbReference type="Proteomes" id="UP000003963"/>
    </source>
</evidence>
<keyword evidence="4" id="KW-1185">Reference proteome</keyword>
<evidence type="ECO:0000259" key="2">
    <source>
        <dbReference type="Pfam" id="PF13392"/>
    </source>
</evidence>
<organism evidence="3 4">
    <name type="scientific">Streptomyces himastatinicus ATCC 53653</name>
    <dbReference type="NCBI Taxonomy" id="457427"/>
    <lineage>
        <taxon>Bacteria</taxon>
        <taxon>Bacillati</taxon>
        <taxon>Actinomycetota</taxon>
        <taxon>Actinomycetes</taxon>
        <taxon>Kitasatosporales</taxon>
        <taxon>Streptomycetaceae</taxon>
        <taxon>Streptomyces</taxon>
        <taxon>Streptomyces violaceusniger group</taxon>
    </lineage>
</organism>
<evidence type="ECO:0000256" key="1">
    <source>
        <dbReference type="SAM" id="MobiDB-lite"/>
    </source>
</evidence>
<protein>
    <submittedName>
        <fullName evidence="3">Probable bacteriophage t7-related protein protein</fullName>
    </submittedName>
</protein>